<keyword evidence="1" id="KW-1133">Transmembrane helix</keyword>
<accession>A0A2H9TAG0</accession>
<proteinExistence type="predicted"/>
<dbReference type="AlphaFoldDB" id="A0A2H9TAG0"/>
<reference evidence="2" key="1">
    <citation type="journal article" date="2017" name="Appl. Environ. Microbiol.">
        <title>Molecular characterization of an Endozoicomonas-like organism causing infection in king scallop Pecten maximus L.</title>
        <authorList>
            <person name="Cano I."/>
            <person name="van Aerle R."/>
            <person name="Ross S."/>
            <person name="Verner-Jeffreys D.W."/>
            <person name="Paley R.K."/>
            <person name="Rimmer G."/>
            <person name="Ryder D."/>
            <person name="Hooper P."/>
            <person name="Stone D."/>
            <person name="Feist S.W."/>
        </authorList>
    </citation>
    <scope>NUCLEOTIDE SEQUENCE</scope>
</reference>
<comment type="caution">
    <text evidence="2">The sequence shown here is derived from an EMBL/GenBank/DDBJ whole genome shotgun (WGS) entry which is preliminary data.</text>
</comment>
<name>A0A2H9TAG0_9ZZZZ</name>
<keyword evidence="1" id="KW-0472">Membrane</keyword>
<feature type="transmembrane region" description="Helical" evidence="1">
    <location>
        <begin position="49"/>
        <end position="69"/>
    </location>
</feature>
<feature type="transmembrane region" description="Helical" evidence="1">
    <location>
        <begin position="21"/>
        <end position="43"/>
    </location>
</feature>
<sequence>MKIITALFHPPRTTSKKQFMWLNSRAETALCIIIAITAIRLYLNGIGNRVTLLFIGALLSVFILFTVTFSTRWPGRKIKKWCTGIFCYIPYLFGLYLFFGEGFWRLTLMLQEFSWFELMSALVCFLMGHMVASAGYISIEYIRDIKHGRSPMFSHTAS</sequence>
<protein>
    <submittedName>
        <fullName evidence="2">Uncharacterized protein</fullName>
    </submittedName>
</protein>
<gene>
    <name evidence="2" type="ORF">CI610_00798</name>
</gene>
<feature type="transmembrane region" description="Helical" evidence="1">
    <location>
        <begin position="81"/>
        <end position="99"/>
    </location>
</feature>
<organism evidence="2">
    <name type="scientific">invertebrate metagenome</name>
    <dbReference type="NCBI Taxonomy" id="1711999"/>
    <lineage>
        <taxon>unclassified sequences</taxon>
        <taxon>metagenomes</taxon>
        <taxon>organismal metagenomes</taxon>
    </lineage>
</organism>
<evidence type="ECO:0000313" key="2">
    <source>
        <dbReference type="EMBL" id="PJE80226.1"/>
    </source>
</evidence>
<evidence type="ECO:0000256" key="1">
    <source>
        <dbReference type="SAM" id="Phobius"/>
    </source>
</evidence>
<dbReference type="EMBL" id="NSIT01000026">
    <property type="protein sequence ID" value="PJE80226.1"/>
    <property type="molecule type" value="Genomic_DNA"/>
</dbReference>
<keyword evidence="1" id="KW-0812">Transmembrane</keyword>
<feature type="transmembrane region" description="Helical" evidence="1">
    <location>
        <begin position="119"/>
        <end position="139"/>
    </location>
</feature>